<dbReference type="EMBL" id="VNHM01000020">
    <property type="protein sequence ID" value="TYO93294.1"/>
    <property type="molecule type" value="Genomic_DNA"/>
</dbReference>
<evidence type="ECO:0000259" key="3">
    <source>
        <dbReference type="Pfam" id="PF13739"/>
    </source>
</evidence>
<dbReference type="InterPro" id="IPR036582">
    <property type="entry name" value="Mao_N_sf"/>
</dbReference>
<organism evidence="4 5">
    <name type="scientific">Desulfallas thermosapovorans DSM 6562</name>
    <dbReference type="NCBI Taxonomy" id="1121431"/>
    <lineage>
        <taxon>Bacteria</taxon>
        <taxon>Bacillati</taxon>
        <taxon>Bacillota</taxon>
        <taxon>Clostridia</taxon>
        <taxon>Eubacteriales</taxon>
        <taxon>Desulfallaceae</taxon>
        <taxon>Desulfallas</taxon>
    </lineage>
</organism>
<proteinExistence type="predicted"/>
<evidence type="ECO:0000259" key="1">
    <source>
        <dbReference type="Pfam" id="PF07833"/>
    </source>
</evidence>
<keyword evidence="5" id="KW-1185">Reference proteome</keyword>
<dbReference type="Gene3D" id="3.90.640.20">
    <property type="entry name" value="Heat-shock cognate protein, ATPase"/>
    <property type="match status" value="1"/>
</dbReference>
<feature type="domain" description="DUF3298" evidence="2">
    <location>
        <begin position="299"/>
        <end position="376"/>
    </location>
</feature>
<dbReference type="InterPro" id="IPR012854">
    <property type="entry name" value="Cu_amine_oxidase-like_N"/>
</dbReference>
<dbReference type="Gene3D" id="3.30.457.10">
    <property type="entry name" value="Copper amine oxidase-like, N-terminal domain"/>
    <property type="match status" value="2"/>
</dbReference>
<dbReference type="Pfam" id="PF13739">
    <property type="entry name" value="PdaC"/>
    <property type="match status" value="1"/>
</dbReference>
<gene>
    <name evidence="4" type="ORF">LX24_02733</name>
</gene>
<comment type="caution">
    <text evidence="4">The sequence shown here is derived from an EMBL/GenBank/DDBJ whole genome shotgun (WGS) entry which is preliminary data.</text>
</comment>
<dbReference type="InterPro" id="IPR025303">
    <property type="entry name" value="PdaC"/>
</dbReference>
<feature type="domain" description="Deacetylase PdaC" evidence="3">
    <location>
        <begin position="184"/>
        <end position="279"/>
    </location>
</feature>
<sequence length="392" mass="43320">MKKLVVSIIGAMILFVTLSGSVLASPVEKVVFYPGDNKYIANGSELTMDAVPFVAGGRAYVPVRFLAGALGAEDNLTGWDTSKGTVSIALRGDKNMDITLQAGSRQLVINYLNGQAGEVLNKKAVSMDVTPVLRDGRIYLPARWIAEACGFAVEWDIDARSVLVYASGTKESPTGGVSVDTREIKSTTDQLKLSMEIPVISGMSNKALQEQINKEIMDKALQARGELETNYKEYAANAEKFDFPAHPFELYITHEVYTSGSILSLVVETYQYSGGAHGIAWRDYYNLDTKNGRQLSLQDLFKDDVDYVSILNGQIDKQIADQLNSGQGMYFEGDMGFQSILENHPFYLKDDHIVICFGQYEIAPYAAGMPEFQLPLDSLSRYWREDFGALLQ</sequence>
<dbReference type="AlphaFoldDB" id="A0A5S4ZNT3"/>
<dbReference type="Pfam" id="PF11738">
    <property type="entry name" value="DUF3298"/>
    <property type="match status" value="1"/>
</dbReference>
<name>A0A5S4ZNT3_9FIRM</name>
<feature type="domain" description="Copper amine oxidase-like N-terminal" evidence="1">
    <location>
        <begin position="41"/>
        <end position="163"/>
    </location>
</feature>
<protein>
    <submittedName>
        <fullName evidence="4">Copper amine oxidase-like protein</fullName>
    </submittedName>
</protein>
<dbReference type="Gene3D" id="3.30.565.40">
    <property type="entry name" value="Fervidobacterium nodosum Rt17-B1 like"/>
    <property type="match status" value="1"/>
</dbReference>
<dbReference type="Proteomes" id="UP000323166">
    <property type="component" value="Unassembled WGS sequence"/>
</dbReference>
<accession>A0A5S4ZNT3</accession>
<evidence type="ECO:0000313" key="5">
    <source>
        <dbReference type="Proteomes" id="UP000323166"/>
    </source>
</evidence>
<dbReference type="InterPro" id="IPR037126">
    <property type="entry name" value="PdaC/RsiV-like_sf"/>
</dbReference>
<evidence type="ECO:0000313" key="4">
    <source>
        <dbReference type="EMBL" id="TYO93294.1"/>
    </source>
</evidence>
<dbReference type="RefSeq" id="WP_166512668.1">
    <property type="nucleotide sequence ID" value="NZ_VNHM01000020.1"/>
</dbReference>
<evidence type="ECO:0000259" key="2">
    <source>
        <dbReference type="Pfam" id="PF11738"/>
    </source>
</evidence>
<dbReference type="Pfam" id="PF07833">
    <property type="entry name" value="Cu_amine_oxidN1"/>
    <property type="match status" value="1"/>
</dbReference>
<dbReference type="SUPFAM" id="SSF55383">
    <property type="entry name" value="Copper amine oxidase, domain N"/>
    <property type="match status" value="2"/>
</dbReference>
<dbReference type="InterPro" id="IPR021729">
    <property type="entry name" value="DUF3298"/>
</dbReference>
<reference evidence="4 5" key="1">
    <citation type="submission" date="2019-07" db="EMBL/GenBank/DDBJ databases">
        <title>Genomic Encyclopedia of Type Strains, Phase I: the one thousand microbial genomes (KMG-I) project.</title>
        <authorList>
            <person name="Kyrpides N."/>
        </authorList>
    </citation>
    <scope>NUCLEOTIDE SEQUENCE [LARGE SCALE GENOMIC DNA]</scope>
    <source>
        <strain evidence="4 5">DSM 6562</strain>
    </source>
</reference>